<dbReference type="Proteomes" id="UP000237105">
    <property type="component" value="Unassembled WGS sequence"/>
</dbReference>
<keyword evidence="2" id="KW-1185">Reference proteome</keyword>
<name>A0A2P5AQS5_PARAD</name>
<evidence type="ECO:0000313" key="1">
    <source>
        <dbReference type="EMBL" id="PON38884.1"/>
    </source>
</evidence>
<dbReference type="EMBL" id="JXTB01000482">
    <property type="protein sequence ID" value="PON38884.1"/>
    <property type="molecule type" value="Genomic_DNA"/>
</dbReference>
<comment type="caution">
    <text evidence="1">The sequence shown here is derived from an EMBL/GenBank/DDBJ whole genome shotgun (WGS) entry which is preliminary data.</text>
</comment>
<sequence>MLPFSKGDVGLAPVFRDKNGEAKGLAGQACNVRIYMALVQALDFRWSRLVMESDAASVIKSLKKGCAPCDD</sequence>
<dbReference type="OrthoDB" id="10320401at2759"/>
<organism evidence="1 2">
    <name type="scientific">Parasponia andersonii</name>
    <name type="common">Sponia andersonii</name>
    <dbReference type="NCBI Taxonomy" id="3476"/>
    <lineage>
        <taxon>Eukaryota</taxon>
        <taxon>Viridiplantae</taxon>
        <taxon>Streptophyta</taxon>
        <taxon>Embryophyta</taxon>
        <taxon>Tracheophyta</taxon>
        <taxon>Spermatophyta</taxon>
        <taxon>Magnoliopsida</taxon>
        <taxon>eudicotyledons</taxon>
        <taxon>Gunneridae</taxon>
        <taxon>Pentapetalae</taxon>
        <taxon>rosids</taxon>
        <taxon>fabids</taxon>
        <taxon>Rosales</taxon>
        <taxon>Cannabaceae</taxon>
        <taxon>Parasponia</taxon>
    </lineage>
</organism>
<proteinExistence type="predicted"/>
<accession>A0A2P5AQS5</accession>
<gene>
    <name evidence="1" type="ORF">PanWU01x14_309100</name>
</gene>
<evidence type="ECO:0000313" key="2">
    <source>
        <dbReference type="Proteomes" id="UP000237105"/>
    </source>
</evidence>
<reference evidence="2" key="1">
    <citation type="submission" date="2016-06" db="EMBL/GenBank/DDBJ databases">
        <title>Parallel loss of symbiosis genes in relatives of nitrogen-fixing non-legume Parasponia.</title>
        <authorList>
            <person name="Van Velzen R."/>
            <person name="Holmer R."/>
            <person name="Bu F."/>
            <person name="Rutten L."/>
            <person name="Van Zeijl A."/>
            <person name="Liu W."/>
            <person name="Santuari L."/>
            <person name="Cao Q."/>
            <person name="Sharma T."/>
            <person name="Shen D."/>
            <person name="Roswanjaya Y."/>
            <person name="Wardhani T."/>
            <person name="Kalhor M.S."/>
            <person name="Jansen J."/>
            <person name="Van den Hoogen J."/>
            <person name="Gungor B."/>
            <person name="Hartog M."/>
            <person name="Hontelez J."/>
            <person name="Verver J."/>
            <person name="Yang W.-C."/>
            <person name="Schijlen E."/>
            <person name="Repin R."/>
            <person name="Schilthuizen M."/>
            <person name="Schranz E."/>
            <person name="Heidstra R."/>
            <person name="Miyata K."/>
            <person name="Fedorova E."/>
            <person name="Kohlen W."/>
            <person name="Bisseling T."/>
            <person name="Smit S."/>
            <person name="Geurts R."/>
        </authorList>
    </citation>
    <scope>NUCLEOTIDE SEQUENCE [LARGE SCALE GENOMIC DNA]</scope>
    <source>
        <strain evidence="2">cv. WU1-14</strain>
    </source>
</reference>
<dbReference type="AlphaFoldDB" id="A0A2P5AQS5"/>
<protein>
    <submittedName>
        <fullName evidence="1">Uncharacterized protein</fullName>
    </submittedName>
</protein>